<evidence type="ECO:0000256" key="1">
    <source>
        <dbReference type="SAM" id="MobiDB-lite"/>
    </source>
</evidence>
<feature type="region of interest" description="Disordered" evidence="1">
    <location>
        <begin position="24"/>
        <end position="156"/>
    </location>
</feature>
<proteinExistence type="predicted"/>
<gene>
    <name evidence="3" type="ORF">ACFOPH_00850</name>
</gene>
<organism evidence="3 4">
    <name type="scientific">Massilia haematophila</name>
    <dbReference type="NCBI Taxonomy" id="457923"/>
    <lineage>
        <taxon>Bacteria</taxon>
        <taxon>Pseudomonadati</taxon>
        <taxon>Pseudomonadota</taxon>
        <taxon>Betaproteobacteria</taxon>
        <taxon>Burkholderiales</taxon>
        <taxon>Oxalobacteraceae</taxon>
        <taxon>Telluria group</taxon>
        <taxon>Massilia</taxon>
    </lineage>
</organism>
<dbReference type="EMBL" id="JBHRVV010000001">
    <property type="protein sequence ID" value="MFC3456801.1"/>
    <property type="molecule type" value="Genomic_DNA"/>
</dbReference>
<dbReference type="Proteomes" id="UP001595665">
    <property type="component" value="Unassembled WGS sequence"/>
</dbReference>
<keyword evidence="4" id="KW-1185">Reference proteome</keyword>
<comment type="caution">
    <text evidence="3">The sequence shown here is derived from an EMBL/GenBank/DDBJ whole genome shotgun (WGS) entry which is preliminary data.</text>
</comment>
<evidence type="ECO:0000313" key="3">
    <source>
        <dbReference type="EMBL" id="MFC3456801.1"/>
    </source>
</evidence>
<feature type="compositionally biased region" description="Basic and acidic residues" evidence="1">
    <location>
        <begin position="133"/>
        <end position="143"/>
    </location>
</feature>
<protein>
    <submittedName>
        <fullName evidence="3">Uncharacterized protein</fullName>
    </submittedName>
</protein>
<feature type="signal peptide" evidence="2">
    <location>
        <begin position="1"/>
        <end position="31"/>
    </location>
</feature>
<feature type="chain" id="PRO_5046909726" evidence="2">
    <location>
        <begin position="32"/>
        <end position="230"/>
    </location>
</feature>
<keyword evidence="2" id="KW-0732">Signal</keyword>
<name>A0ABV7PEG9_9BURK</name>
<sequence>MKRAKHSKPYRAAQIALALVVALAAAAAAHAAQPQAAQSQAGTSQSGQTQSGQTQSGQPQSSQSPPQLTPVPAATGPRYGPELHPQAPRSEPGAQPEQTPQAQEEKAGGMPQQPRHQEVDPSARPAPQQTDPARSKGKQDPNKQARTAPRRSVQVNVARVPEVQPAPGLPMAAPPPAQPVPLRPAPAQVNCVGNTCNDAAGTTYQTGVGNAALTSQGRLCTQHGSTMQCF</sequence>
<evidence type="ECO:0000313" key="4">
    <source>
        <dbReference type="Proteomes" id="UP001595665"/>
    </source>
</evidence>
<evidence type="ECO:0000256" key="2">
    <source>
        <dbReference type="SAM" id="SignalP"/>
    </source>
</evidence>
<feature type="compositionally biased region" description="Low complexity" evidence="1">
    <location>
        <begin position="24"/>
        <end position="66"/>
    </location>
</feature>
<accession>A0ABV7PEG9</accession>
<reference evidence="4" key="1">
    <citation type="journal article" date="2019" name="Int. J. Syst. Evol. Microbiol.">
        <title>The Global Catalogue of Microorganisms (GCM) 10K type strain sequencing project: providing services to taxonomists for standard genome sequencing and annotation.</title>
        <authorList>
            <consortium name="The Broad Institute Genomics Platform"/>
            <consortium name="The Broad Institute Genome Sequencing Center for Infectious Disease"/>
            <person name="Wu L."/>
            <person name="Ma J."/>
        </authorList>
    </citation>
    <scope>NUCLEOTIDE SEQUENCE [LARGE SCALE GENOMIC DNA]</scope>
    <source>
        <strain evidence="4">CCM 7480</strain>
    </source>
</reference>
<feature type="compositionally biased region" description="Low complexity" evidence="1">
    <location>
        <begin position="91"/>
        <end position="102"/>
    </location>
</feature>
<dbReference type="RefSeq" id="WP_379732873.1">
    <property type="nucleotide sequence ID" value="NZ_JBHRVV010000001.1"/>
</dbReference>